<dbReference type="Pfam" id="PF07963">
    <property type="entry name" value="N_methyl"/>
    <property type="match status" value="1"/>
</dbReference>
<feature type="transmembrane region" description="Helical" evidence="1">
    <location>
        <begin position="12"/>
        <end position="41"/>
    </location>
</feature>
<evidence type="ECO:0000256" key="1">
    <source>
        <dbReference type="SAM" id="Phobius"/>
    </source>
</evidence>
<dbReference type="KEGG" id="fit:Fi14EGH31_20330"/>
<keyword evidence="1" id="KW-1133">Transmembrane helix</keyword>
<evidence type="ECO:0000313" key="2">
    <source>
        <dbReference type="EMBL" id="BCL58321.1"/>
    </source>
</evidence>
<dbReference type="InterPro" id="IPR045584">
    <property type="entry name" value="Pilin-like"/>
</dbReference>
<keyword evidence="1" id="KW-0812">Transmembrane</keyword>
<name>A0A7I8E087_9FIRM</name>
<evidence type="ECO:0000313" key="3">
    <source>
        <dbReference type="Proteomes" id="UP000593842"/>
    </source>
</evidence>
<dbReference type="SUPFAM" id="SSF54523">
    <property type="entry name" value="Pili subunits"/>
    <property type="match status" value="1"/>
</dbReference>
<accession>A0A7I8E087</accession>
<dbReference type="Gene3D" id="3.30.700.10">
    <property type="entry name" value="Glycoprotein, Type 4 Pilin"/>
    <property type="match status" value="1"/>
</dbReference>
<dbReference type="AlphaFoldDB" id="A0A7I8E087"/>
<dbReference type="PROSITE" id="PS00409">
    <property type="entry name" value="PROKAR_NTER_METHYL"/>
    <property type="match status" value="1"/>
</dbReference>
<organism evidence="2 3">
    <name type="scientific">Faecalibacillus intestinalis</name>
    <dbReference type="NCBI Taxonomy" id="1982626"/>
    <lineage>
        <taxon>Bacteria</taxon>
        <taxon>Bacillati</taxon>
        <taxon>Bacillota</taxon>
        <taxon>Erysipelotrichia</taxon>
        <taxon>Erysipelotrichales</taxon>
        <taxon>Coprobacillaceae</taxon>
        <taxon>Faecalibacillus</taxon>
    </lineage>
</organism>
<sequence>MIDTKKIKNKHGFTLVEIIVVLVILAILAAVAIPSVLGYVVDEAKKAGIIQEAHGIYEAAQIAATKCYATDEDEFKKQSIFKYNYTLPADFPYKKTTTNPVGRVSDSLMSYGQKEPDKYLSDSYSGASYIDKEIVKNVLHFLQSENKNSAIYKYKVQTDCLNGQSLNDYKPSKFNGFAINIFYNQQGKVEAINFARDNYMVTIYNGKLNCVKGGKSIKSIEKK</sequence>
<dbReference type="EMBL" id="AP024085">
    <property type="protein sequence ID" value="BCL58321.1"/>
    <property type="molecule type" value="Genomic_DNA"/>
</dbReference>
<proteinExistence type="predicted"/>
<dbReference type="GeneID" id="70580473"/>
<keyword evidence="1" id="KW-0472">Membrane</keyword>
<dbReference type="Proteomes" id="UP000593842">
    <property type="component" value="Chromosome"/>
</dbReference>
<reference evidence="3" key="1">
    <citation type="submission" date="2020-09" db="EMBL/GenBank/DDBJ databases">
        <title>Complete genome sequencing of Faecalibacillus intestinalis strain 14EGH31.</title>
        <authorList>
            <person name="Sakamoto M."/>
            <person name="Murakami T."/>
            <person name="Mori H."/>
        </authorList>
    </citation>
    <scope>NUCLEOTIDE SEQUENCE [LARGE SCALE GENOMIC DNA]</scope>
    <source>
        <strain evidence="3">14EGH31</strain>
    </source>
</reference>
<dbReference type="InterPro" id="IPR012902">
    <property type="entry name" value="N_methyl_site"/>
</dbReference>
<evidence type="ECO:0008006" key="4">
    <source>
        <dbReference type="Google" id="ProtNLM"/>
    </source>
</evidence>
<protein>
    <recommendedName>
        <fullName evidence="4">Prepilin-type cleavage/methylation domain-containing protein</fullName>
    </recommendedName>
</protein>
<gene>
    <name evidence="2" type="ORF">Fi14EGH31_20330</name>
</gene>
<dbReference type="NCBIfam" id="TIGR02532">
    <property type="entry name" value="IV_pilin_GFxxxE"/>
    <property type="match status" value="1"/>
</dbReference>
<dbReference type="RefSeq" id="WP_200764793.1">
    <property type="nucleotide sequence ID" value="NZ_AP024085.1"/>
</dbReference>